<comment type="caution">
    <text evidence="1">The sequence shown here is derived from an EMBL/GenBank/DDBJ whole genome shotgun (WGS) entry which is preliminary data.</text>
</comment>
<sequence length="205" mass="22673">MSVTFSEIIKLNFSLVFSLLALSTSNVSEETAIAQYTQNANSSLIPNSLKVPSGQQLLLKSSAKGTQIYVCKAKSAEYPVEYEWTLKAPDAVLLNEQGQDLGKHYTGPTWEAKDGSKVVAKVKSKANAPQASAIPWLLLEARSHEENGIFHRVNWIQRINTVGGKPPIQGCDQSSQNRDIRVNYTADYLFYGGETTSSLFQNKHY</sequence>
<dbReference type="InterPro" id="IPR021851">
    <property type="entry name" value="DUF3455"/>
</dbReference>
<evidence type="ECO:0000313" key="2">
    <source>
        <dbReference type="Proteomes" id="UP001165986"/>
    </source>
</evidence>
<keyword evidence="2" id="KW-1185">Reference proteome</keyword>
<reference evidence="1" key="1">
    <citation type="submission" date="2019-07" db="EMBL/GenBank/DDBJ databases">
        <title>Toxilogical consequences of a new and cryptic species of cyanobacteria (Komarekiella delphini-convector) recovered from the epidermis of a bottlenose dolphin and 1500 ft. in the air.</title>
        <authorList>
            <person name="Brown A.O."/>
            <person name="Dvorak P."/>
            <person name="Villanueva C.D."/>
            <person name="Foss A.J."/>
            <person name="Garvey A.D."/>
            <person name="Gibson Q.A."/>
            <person name="Johansen J.R."/>
            <person name="Casamatta D.A."/>
        </authorList>
    </citation>
    <scope>NUCLEOTIDE SEQUENCE</scope>
    <source>
        <strain evidence="1">SJRDD-AB1</strain>
    </source>
</reference>
<gene>
    <name evidence="1" type="ORF">FNW02_11565</name>
</gene>
<dbReference type="RefSeq" id="WP_191757696.1">
    <property type="nucleotide sequence ID" value="NZ_VJXY01000010.1"/>
</dbReference>
<evidence type="ECO:0000313" key="1">
    <source>
        <dbReference type="EMBL" id="MBD6616457.1"/>
    </source>
</evidence>
<name>A0AA40VR44_9NOST</name>
<organism evidence="1 2">
    <name type="scientific">Komarekiella delphini-convector SJRDD-AB1</name>
    <dbReference type="NCBI Taxonomy" id="2593771"/>
    <lineage>
        <taxon>Bacteria</taxon>
        <taxon>Bacillati</taxon>
        <taxon>Cyanobacteriota</taxon>
        <taxon>Cyanophyceae</taxon>
        <taxon>Nostocales</taxon>
        <taxon>Nostocaceae</taxon>
        <taxon>Komarekiella</taxon>
        <taxon>Komarekiella delphini-convector</taxon>
    </lineage>
</organism>
<accession>A0AA40VR44</accession>
<dbReference type="Proteomes" id="UP001165986">
    <property type="component" value="Unassembled WGS sequence"/>
</dbReference>
<dbReference type="Pfam" id="PF11937">
    <property type="entry name" value="DUF3455"/>
    <property type="match status" value="1"/>
</dbReference>
<dbReference type="EMBL" id="VJXY01000010">
    <property type="protein sequence ID" value="MBD6616457.1"/>
    <property type="molecule type" value="Genomic_DNA"/>
</dbReference>
<dbReference type="AlphaFoldDB" id="A0AA40VR44"/>
<dbReference type="PANTHER" id="PTHR35567:SF1">
    <property type="entry name" value="CONSERVED FUNGAL PROTEIN (AFU_ORTHOLOGUE AFUA_1G14230)"/>
    <property type="match status" value="1"/>
</dbReference>
<protein>
    <submittedName>
        <fullName evidence="1">DUF3455 domain-containing protein</fullName>
    </submittedName>
</protein>
<proteinExistence type="predicted"/>
<dbReference type="PANTHER" id="PTHR35567">
    <property type="entry name" value="MALATE DEHYDROGENASE (AFU_ORTHOLOGUE AFUA_2G13800)"/>
    <property type="match status" value="1"/>
</dbReference>